<evidence type="ECO:0000313" key="2">
    <source>
        <dbReference type="Proteomes" id="UP000093000"/>
    </source>
</evidence>
<proteinExistence type="predicted"/>
<keyword evidence="2" id="KW-1185">Reference proteome</keyword>
<reference evidence="1 2" key="1">
    <citation type="submission" date="2016-03" db="EMBL/GenBank/DDBJ databases">
        <title>Choanephora cucurbitarum.</title>
        <authorList>
            <person name="Min B."/>
            <person name="Park H."/>
            <person name="Park J.-H."/>
            <person name="Shin H.-D."/>
            <person name="Choi I.-G."/>
        </authorList>
    </citation>
    <scope>NUCLEOTIDE SEQUENCE [LARGE SCALE GENOMIC DNA]</scope>
    <source>
        <strain evidence="1 2">KUS-F28377</strain>
    </source>
</reference>
<sequence>MEILLEATSFALYGIASFPTKSPAVPSYTAPFLRSSLLHSAHFAVLMMILWNTLFDSVLSNSLSGHPFGPLILRRLSS</sequence>
<comment type="caution">
    <text evidence="1">The sequence shown here is derived from an EMBL/GenBank/DDBJ whole genome shotgun (WGS) entry which is preliminary data.</text>
</comment>
<protein>
    <submittedName>
        <fullName evidence="1">Uncharacterized protein</fullName>
    </submittedName>
</protein>
<organism evidence="1 2">
    <name type="scientific">Choanephora cucurbitarum</name>
    <dbReference type="NCBI Taxonomy" id="101091"/>
    <lineage>
        <taxon>Eukaryota</taxon>
        <taxon>Fungi</taxon>
        <taxon>Fungi incertae sedis</taxon>
        <taxon>Mucoromycota</taxon>
        <taxon>Mucoromycotina</taxon>
        <taxon>Mucoromycetes</taxon>
        <taxon>Mucorales</taxon>
        <taxon>Mucorineae</taxon>
        <taxon>Choanephoraceae</taxon>
        <taxon>Choanephoroideae</taxon>
        <taxon>Choanephora</taxon>
    </lineage>
</organism>
<dbReference type="Proteomes" id="UP000093000">
    <property type="component" value="Unassembled WGS sequence"/>
</dbReference>
<dbReference type="EMBL" id="LUGH01001322">
    <property type="protein sequence ID" value="OBZ81256.1"/>
    <property type="molecule type" value="Genomic_DNA"/>
</dbReference>
<name>A0A1C7MXY0_9FUNG</name>
<accession>A0A1C7MXY0</accession>
<dbReference type="InParanoid" id="A0A1C7MXY0"/>
<gene>
    <name evidence="1" type="ORF">A0J61_10694</name>
</gene>
<evidence type="ECO:0000313" key="1">
    <source>
        <dbReference type="EMBL" id="OBZ81256.1"/>
    </source>
</evidence>
<dbReference type="AlphaFoldDB" id="A0A1C7MXY0"/>